<evidence type="ECO:0000256" key="1">
    <source>
        <dbReference type="ARBA" id="ARBA00001946"/>
    </source>
</evidence>
<evidence type="ECO:0000259" key="10">
    <source>
        <dbReference type="Pfam" id="PF02880"/>
    </source>
</evidence>
<dbReference type="PRINTS" id="PR00509">
    <property type="entry name" value="PGMPMM"/>
</dbReference>
<feature type="region of interest" description="Disordered" evidence="7">
    <location>
        <begin position="189"/>
        <end position="215"/>
    </location>
</feature>
<dbReference type="Proteomes" id="UP000676194">
    <property type="component" value="Chromosome"/>
</dbReference>
<name>A0A8E6EST5_9BACT</name>
<dbReference type="SUPFAM" id="SSF53738">
    <property type="entry name" value="Phosphoglucomutase, first 3 domains"/>
    <property type="match status" value="3"/>
</dbReference>
<feature type="domain" description="Alpha-D-phosphohexomutase alpha/beta/alpha" evidence="9">
    <location>
        <begin position="253"/>
        <end position="352"/>
    </location>
</feature>
<evidence type="ECO:0000313" key="12">
    <source>
        <dbReference type="Proteomes" id="UP000676194"/>
    </source>
</evidence>
<dbReference type="PANTHER" id="PTHR45745:SF1">
    <property type="entry name" value="PHOSPHOGLUCOMUTASE 2B-RELATED"/>
    <property type="match status" value="1"/>
</dbReference>
<gene>
    <name evidence="11" type="ORF">KIH39_20965</name>
</gene>
<feature type="region of interest" description="Disordered" evidence="7">
    <location>
        <begin position="304"/>
        <end position="324"/>
    </location>
</feature>
<feature type="domain" description="Alpha-D-phosphohexomutase alpha/beta/alpha" evidence="8">
    <location>
        <begin position="137"/>
        <end position="226"/>
    </location>
</feature>
<comment type="cofactor">
    <cofactor evidence="1">
        <name>Mg(2+)</name>
        <dbReference type="ChEBI" id="CHEBI:18420"/>
    </cofactor>
</comment>
<dbReference type="PANTHER" id="PTHR45745">
    <property type="entry name" value="PHOSPHOMANNOMUTASE 45A"/>
    <property type="match status" value="1"/>
</dbReference>
<dbReference type="GO" id="GO:0008973">
    <property type="term" value="F:phosphopentomutase activity"/>
    <property type="evidence" value="ECO:0007669"/>
    <property type="project" value="TreeGrafter"/>
</dbReference>
<dbReference type="RefSeq" id="WP_213495175.1">
    <property type="nucleotide sequence ID" value="NZ_CP074694.1"/>
</dbReference>
<dbReference type="InterPro" id="IPR005845">
    <property type="entry name" value="A-D-PHexomutase_a/b/a-II"/>
</dbReference>
<dbReference type="InterPro" id="IPR016066">
    <property type="entry name" value="A-D-PHexomutase_CS"/>
</dbReference>
<dbReference type="PROSITE" id="PS00710">
    <property type="entry name" value="PGM_PMM"/>
    <property type="match status" value="1"/>
</dbReference>
<dbReference type="GO" id="GO:0000287">
    <property type="term" value="F:magnesium ion binding"/>
    <property type="evidence" value="ECO:0007669"/>
    <property type="project" value="InterPro"/>
</dbReference>
<evidence type="ECO:0000256" key="6">
    <source>
        <dbReference type="ARBA" id="ARBA00023235"/>
    </source>
</evidence>
<feature type="compositionally biased region" description="Basic and acidic residues" evidence="7">
    <location>
        <begin position="195"/>
        <end position="208"/>
    </location>
</feature>
<reference evidence="11" key="1">
    <citation type="submission" date="2021-05" db="EMBL/GenBank/DDBJ databases">
        <title>Complete genome sequence of the cellulolytic planctomycete Telmatocola sphagniphila SP2T and characterization of the first cellulase from planctomycetes.</title>
        <authorList>
            <person name="Rakitin A.L."/>
            <person name="Beletsky A.V."/>
            <person name="Naumoff D.G."/>
            <person name="Kulichevskaya I.S."/>
            <person name="Mardanov A.V."/>
            <person name="Ravin N.V."/>
            <person name="Dedysh S.N."/>
        </authorList>
    </citation>
    <scope>NUCLEOTIDE SEQUENCE</scope>
    <source>
        <strain evidence="11">SP2T</strain>
    </source>
</reference>
<dbReference type="GO" id="GO:0005975">
    <property type="term" value="P:carbohydrate metabolic process"/>
    <property type="evidence" value="ECO:0007669"/>
    <property type="project" value="InterPro"/>
</dbReference>
<keyword evidence="3" id="KW-0597">Phosphoprotein</keyword>
<evidence type="ECO:0000256" key="2">
    <source>
        <dbReference type="ARBA" id="ARBA00010231"/>
    </source>
</evidence>
<accession>A0A8E6EST5</accession>
<keyword evidence="4" id="KW-0479">Metal-binding</keyword>
<dbReference type="GO" id="GO:0006166">
    <property type="term" value="P:purine ribonucleoside salvage"/>
    <property type="evidence" value="ECO:0007669"/>
    <property type="project" value="TreeGrafter"/>
</dbReference>
<dbReference type="KEGG" id="tsph:KIH39_20965"/>
<dbReference type="InterPro" id="IPR036900">
    <property type="entry name" value="A-D-PHexomutase_C_sf"/>
</dbReference>
<evidence type="ECO:0000256" key="4">
    <source>
        <dbReference type="ARBA" id="ARBA00022723"/>
    </source>
</evidence>
<dbReference type="InterPro" id="IPR016055">
    <property type="entry name" value="A-D-PHexomutase_a/b/a-I/II/III"/>
</dbReference>
<dbReference type="Pfam" id="PF02879">
    <property type="entry name" value="PGM_PMM_II"/>
    <property type="match status" value="1"/>
</dbReference>
<comment type="similarity">
    <text evidence="2">Belongs to the phosphohexose mutase family.</text>
</comment>
<protein>
    <submittedName>
        <fullName evidence="11">Phospho-sugar mutase</fullName>
    </submittedName>
</protein>
<sequence>MDLLAIAKEGFAKIEADPAYKVKALEYLQTWLTHSDYASYKPQIEWQIQNGKFADVLDQFYQVLPFGTGGRRGAVGIGPNRMNLWTSGASVQGHCEYLKARFPSLGKPIAVVLAFDVRQFEDKRKVYNPALPNPVLHLSSRNFAEFAACIYIANGIHAHILPADSKRYLATPELSFYIRLLQAQGGLNISASHNPPDDNGGKFYDERGGQPVPPDDQIMSDYVEQVTEIKTISWTDAAKSNKIHWLNDEPHRKYIELCKKQSLITPPNFDEFRLVYTPLHGVGSMTAMEALQAVGFRPIPVESQMKPDGQFPNVTKSPNPEVPESLDRAEEEAKKNEAHLVLATDPDADRIGGLASTKKDGGAPYRFITGQEICALATHFKLSQMAKQGIMPSSPIVICTEVTTSLVGKIARKFNAQIVENLLVGFKYINEVIWQLESTGQYEDVTGGVADVILGCEESHGLQTTAEVRDKDAGGAAVLMAEMALEQKRKGSTVPEYLDQLNKQFGYHRNDLINIVMSGIEGKSNMTKMMDALRKDPPKTIGGMAVTAVEDMRDTHGRMGAIKGATDFASRNFLIFRLGDKAKVVLRPSGTEPKAKAYLEVSGEPWKTTQPAEAWDASCRVIDELIQKIATDFLTIALGTVGITPAPGAAKLAR</sequence>
<keyword evidence="6" id="KW-0413">Isomerase</keyword>
<evidence type="ECO:0000256" key="5">
    <source>
        <dbReference type="ARBA" id="ARBA00022842"/>
    </source>
</evidence>
<dbReference type="Pfam" id="PF02880">
    <property type="entry name" value="PGM_PMM_III"/>
    <property type="match status" value="1"/>
</dbReference>
<dbReference type="InterPro" id="IPR005846">
    <property type="entry name" value="A-D-PHexomutase_a/b/a-III"/>
</dbReference>
<dbReference type="CDD" id="cd05799">
    <property type="entry name" value="PGM2"/>
    <property type="match status" value="1"/>
</dbReference>
<dbReference type="Gene3D" id="3.30.310.50">
    <property type="entry name" value="Alpha-D-phosphohexomutase, C-terminal domain"/>
    <property type="match status" value="1"/>
</dbReference>
<dbReference type="SUPFAM" id="SSF55957">
    <property type="entry name" value="Phosphoglucomutase, C-terminal domain"/>
    <property type="match status" value="1"/>
</dbReference>
<evidence type="ECO:0000259" key="8">
    <source>
        <dbReference type="Pfam" id="PF02878"/>
    </source>
</evidence>
<evidence type="ECO:0000313" key="11">
    <source>
        <dbReference type="EMBL" id="QVL31294.1"/>
    </source>
</evidence>
<dbReference type="Pfam" id="PF02878">
    <property type="entry name" value="PGM_PMM_I"/>
    <property type="match status" value="1"/>
</dbReference>
<dbReference type="Gene3D" id="3.40.120.10">
    <property type="entry name" value="Alpha-D-Glucose-1,6-Bisphosphate, subunit A, domain 3"/>
    <property type="match status" value="3"/>
</dbReference>
<dbReference type="EMBL" id="CP074694">
    <property type="protein sequence ID" value="QVL31294.1"/>
    <property type="molecule type" value="Genomic_DNA"/>
</dbReference>
<proteinExistence type="inferred from homology"/>
<keyword evidence="12" id="KW-1185">Reference proteome</keyword>
<dbReference type="AlphaFoldDB" id="A0A8E6EST5"/>
<keyword evidence="5" id="KW-0460">Magnesium</keyword>
<feature type="domain" description="Alpha-D-phosphohexomutase alpha/beta/alpha" evidence="10">
    <location>
        <begin position="370"/>
        <end position="493"/>
    </location>
</feature>
<evidence type="ECO:0000256" key="3">
    <source>
        <dbReference type="ARBA" id="ARBA00022553"/>
    </source>
</evidence>
<organism evidence="11 12">
    <name type="scientific">Telmatocola sphagniphila</name>
    <dbReference type="NCBI Taxonomy" id="1123043"/>
    <lineage>
        <taxon>Bacteria</taxon>
        <taxon>Pseudomonadati</taxon>
        <taxon>Planctomycetota</taxon>
        <taxon>Planctomycetia</taxon>
        <taxon>Gemmatales</taxon>
        <taxon>Gemmataceae</taxon>
    </lineage>
</organism>
<dbReference type="InterPro" id="IPR005844">
    <property type="entry name" value="A-D-PHexomutase_a/b/a-I"/>
</dbReference>
<evidence type="ECO:0000259" key="9">
    <source>
        <dbReference type="Pfam" id="PF02879"/>
    </source>
</evidence>
<evidence type="ECO:0000256" key="7">
    <source>
        <dbReference type="SAM" id="MobiDB-lite"/>
    </source>
</evidence>
<dbReference type="InterPro" id="IPR005841">
    <property type="entry name" value="Alpha-D-phosphohexomutase_SF"/>
</dbReference>